<evidence type="ECO:0000313" key="10">
    <source>
        <dbReference type="EMBL" id="KAB8138736.1"/>
    </source>
</evidence>
<gene>
    <name evidence="10" type="primary">fliH</name>
    <name evidence="10" type="ORF">F9U64_03720</name>
</gene>
<dbReference type="Proteomes" id="UP000480246">
    <property type="component" value="Unassembled WGS sequence"/>
</dbReference>
<evidence type="ECO:0000256" key="7">
    <source>
        <dbReference type="NCBIfam" id="TIGR03825"/>
    </source>
</evidence>
<dbReference type="InterPro" id="IPR051472">
    <property type="entry name" value="T3SS_Stator/FliH"/>
</dbReference>
<evidence type="ECO:0000256" key="5">
    <source>
        <dbReference type="ARBA" id="ARBA00022927"/>
    </source>
</evidence>
<dbReference type="GO" id="GO:0044781">
    <property type="term" value="P:bacterial-type flagellum organization"/>
    <property type="evidence" value="ECO:0007669"/>
    <property type="project" value="UniProtKB-KW"/>
</dbReference>
<comment type="function">
    <text evidence="1">Needed for flagellar regrowth and assembly.</text>
</comment>
<keyword evidence="8" id="KW-0175">Coiled coil</keyword>
<keyword evidence="10" id="KW-0969">Cilium</keyword>
<dbReference type="PANTHER" id="PTHR34982">
    <property type="entry name" value="YOP PROTEINS TRANSLOCATION PROTEIN L"/>
    <property type="match status" value="1"/>
</dbReference>
<keyword evidence="3" id="KW-0813">Transport</keyword>
<evidence type="ECO:0000256" key="8">
    <source>
        <dbReference type="SAM" id="Coils"/>
    </source>
</evidence>
<dbReference type="OrthoDB" id="19020at2"/>
<evidence type="ECO:0000313" key="11">
    <source>
        <dbReference type="Proteomes" id="UP000480246"/>
    </source>
</evidence>
<feature type="domain" description="Flagellar assembly protein FliH/Type III secretion system HrpE" evidence="9">
    <location>
        <begin position="108"/>
        <end position="234"/>
    </location>
</feature>
<evidence type="ECO:0000256" key="1">
    <source>
        <dbReference type="ARBA" id="ARBA00003041"/>
    </source>
</evidence>
<feature type="coiled-coil region" evidence="8">
    <location>
        <begin position="25"/>
        <end position="121"/>
    </location>
</feature>
<dbReference type="InterPro" id="IPR018035">
    <property type="entry name" value="Flagellar_FliH/T3SS_HrpE"/>
</dbReference>
<evidence type="ECO:0000259" key="9">
    <source>
        <dbReference type="Pfam" id="PF02108"/>
    </source>
</evidence>
<reference evidence="10 11" key="1">
    <citation type="submission" date="2019-10" db="EMBL/GenBank/DDBJ databases">
        <title>Gracilibacillus sp. nov. isolated from rice seeds.</title>
        <authorList>
            <person name="He S."/>
        </authorList>
    </citation>
    <scope>NUCLEOTIDE SEQUENCE [LARGE SCALE GENOMIC DNA]</scope>
    <source>
        <strain evidence="10 11">TD8</strain>
    </source>
</reference>
<keyword evidence="10" id="KW-0282">Flagellum</keyword>
<keyword evidence="6" id="KW-1006">Bacterial flagellum protein export</keyword>
<dbReference type="InterPro" id="IPR022524">
    <property type="entry name" value="FliH_Bacilli"/>
</dbReference>
<sequence>MILLSNQDKLSLPRKKIQIKPIIYSNNTEANNESVQEQNELQRKREEIAALEKEAQDKLEQTRREIAKQKEDWERERAQYVQQAQQEGYQQGFQQGEQDSLNQYQSLIDKANGLIELANQDYYQTLAQMDEQIIQIAMAVAEKVVNITLDENKESFYHLVKKAIEQVKEQPKIKVYVHPDHYQLLLDNKDELQTITYNQADLLIFNDSGLAQGQAFIETPYGKIDASVETQLEEVRNRLFELVEEISRGNSNNT</sequence>
<keyword evidence="11" id="KW-1185">Reference proteome</keyword>
<proteinExistence type="inferred from homology"/>
<dbReference type="GO" id="GO:0005829">
    <property type="term" value="C:cytosol"/>
    <property type="evidence" value="ECO:0007669"/>
    <property type="project" value="TreeGrafter"/>
</dbReference>
<dbReference type="AlphaFoldDB" id="A0A7C8L5M2"/>
<accession>A0A7C8L5M2</accession>
<name>A0A7C8L5M2_9BACI</name>
<evidence type="ECO:0000256" key="6">
    <source>
        <dbReference type="ARBA" id="ARBA00023225"/>
    </source>
</evidence>
<keyword evidence="4" id="KW-1005">Bacterial flagellum biogenesis</keyword>
<organism evidence="10 11">
    <name type="scientific">Gracilibacillus oryzae</name>
    <dbReference type="NCBI Taxonomy" id="1672701"/>
    <lineage>
        <taxon>Bacteria</taxon>
        <taxon>Bacillati</taxon>
        <taxon>Bacillota</taxon>
        <taxon>Bacilli</taxon>
        <taxon>Bacillales</taxon>
        <taxon>Bacillaceae</taxon>
        <taxon>Gracilibacillus</taxon>
    </lineage>
</organism>
<dbReference type="NCBIfam" id="TIGR03825">
    <property type="entry name" value="FliH_bacil"/>
    <property type="match status" value="1"/>
</dbReference>
<evidence type="ECO:0000256" key="3">
    <source>
        <dbReference type="ARBA" id="ARBA00022448"/>
    </source>
</evidence>
<keyword evidence="10" id="KW-0966">Cell projection</keyword>
<dbReference type="Pfam" id="PF02108">
    <property type="entry name" value="FliH"/>
    <property type="match status" value="1"/>
</dbReference>
<dbReference type="GO" id="GO:0015031">
    <property type="term" value="P:protein transport"/>
    <property type="evidence" value="ECO:0007669"/>
    <property type="project" value="UniProtKB-KW"/>
</dbReference>
<evidence type="ECO:0000256" key="2">
    <source>
        <dbReference type="ARBA" id="ARBA00006602"/>
    </source>
</evidence>
<evidence type="ECO:0000256" key="4">
    <source>
        <dbReference type="ARBA" id="ARBA00022795"/>
    </source>
</evidence>
<protein>
    <recommendedName>
        <fullName evidence="7">Flagellar assembly protein FliH</fullName>
    </recommendedName>
</protein>
<comment type="similarity">
    <text evidence="2">Belongs to the FliH family.</text>
</comment>
<keyword evidence="5" id="KW-0653">Protein transport</keyword>
<dbReference type="PANTHER" id="PTHR34982:SF1">
    <property type="entry name" value="FLAGELLAR ASSEMBLY PROTEIN FLIH"/>
    <property type="match status" value="1"/>
</dbReference>
<comment type="caution">
    <text evidence="10">The sequence shown here is derived from an EMBL/GenBank/DDBJ whole genome shotgun (WGS) entry which is preliminary data.</text>
</comment>
<dbReference type="EMBL" id="WEID01000015">
    <property type="protein sequence ID" value="KAB8138736.1"/>
    <property type="molecule type" value="Genomic_DNA"/>
</dbReference>